<dbReference type="AlphaFoldDB" id="A0A2V3ISX0"/>
<comment type="pathway">
    <text evidence="5 6">tRNA modification; 5-methoxycarbonylmethyl-2-thiouridine-tRNA biosynthesis.</text>
</comment>
<evidence type="ECO:0000256" key="2">
    <source>
        <dbReference type="ARBA" id="ARBA00022499"/>
    </source>
</evidence>
<feature type="cross-link" description="Glycyl lysine isopeptide (Gly-Lys) (interchain with K-? in acceptor proteins)" evidence="5">
    <location>
        <position position="97"/>
    </location>
</feature>
<reference evidence="7 8" key="1">
    <citation type="journal article" date="2018" name="Mol. Biol. Evol.">
        <title>Analysis of the draft genome of the red seaweed Gracilariopsis chorda provides insights into genome size evolution in Rhodophyta.</title>
        <authorList>
            <person name="Lee J."/>
            <person name="Yang E.C."/>
            <person name="Graf L."/>
            <person name="Yang J.H."/>
            <person name="Qiu H."/>
            <person name="Zel Zion U."/>
            <person name="Chan C.X."/>
            <person name="Stephens T.G."/>
            <person name="Weber A.P.M."/>
            <person name="Boo G.H."/>
            <person name="Boo S.M."/>
            <person name="Kim K.M."/>
            <person name="Shin Y."/>
            <person name="Jung M."/>
            <person name="Lee S.J."/>
            <person name="Yim H.S."/>
            <person name="Lee J.H."/>
            <person name="Bhattacharya D."/>
            <person name="Yoon H.S."/>
        </authorList>
    </citation>
    <scope>NUCLEOTIDE SEQUENCE [LARGE SCALE GENOMIC DNA]</scope>
    <source>
        <strain evidence="7 8">SKKU-2015</strain>
        <tissue evidence="7">Whole body</tissue>
    </source>
</reference>
<name>A0A2V3ISX0_9FLOR</name>
<dbReference type="OrthoDB" id="10248987at2759"/>
<organism evidence="7 8">
    <name type="scientific">Gracilariopsis chorda</name>
    <dbReference type="NCBI Taxonomy" id="448386"/>
    <lineage>
        <taxon>Eukaryota</taxon>
        <taxon>Rhodophyta</taxon>
        <taxon>Florideophyceae</taxon>
        <taxon>Rhodymeniophycidae</taxon>
        <taxon>Gracilariales</taxon>
        <taxon>Gracilariaceae</taxon>
        <taxon>Gracilariopsis</taxon>
    </lineage>
</organism>
<evidence type="ECO:0000313" key="7">
    <source>
        <dbReference type="EMBL" id="PXF45199.1"/>
    </source>
</evidence>
<keyword evidence="3 5" id="KW-0819">tRNA processing</keyword>
<dbReference type="PANTHER" id="PTHR14986">
    <property type="entry name" value="RURM1 PROTEIN"/>
    <property type="match status" value="1"/>
</dbReference>
<evidence type="ECO:0000256" key="1">
    <source>
        <dbReference type="ARBA" id="ARBA00022490"/>
    </source>
</evidence>
<dbReference type="GO" id="GO:0005829">
    <property type="term" value="C:cytosol"/>
    <property type="evidence" value="ECO:0007669"/>
    <property type="project" value="UniProtKB-UniRule"/>
</dbReference>
<dbReference type="STRING" id="448386.A0A2V3ISX0"/>
<keyword evidence="8" id="KW-1185">Reference proteome</keyword>
<dbReference type="GO" id="GO:0002098">
    <property type="term" value="P:tRNA wobble uridine modification"/>
    <property type="evidence" value="ECO:0007669"/>
    <property type="project" value="UniProtKB-UniRule"/>
</dbReference>
<comment type="similarity">
    <text evidence="5 6">Belongs to the URM1 family.</text>
</comment>
<sequence length="97" mass="11126">MTTLELQFGGGLEALFSHKKQMEVRVPDESVRTIKDLIEYIRTTLIRERHDMFISQGTLRPGILVLVNDVDWELVDAREYVLKEGDHISFISTLHGG</sequence>
<comment type="caution">
    <text evidence="7">The sequence shown here is derived from an EMBL/GenBank/DDBJ whole genome shotgun (WGS) entry which is preliminary data.</text>
</comment>
<dbReference type="GO" id="GO:0034227">
    <property type="term" value="P:tRNA thio-modification"/>
    <property type="evidence" value="ECO:0007669"/>
    <property type="project" value="UniProtKB-UniRule"/>
</dbReference>
<dbReference type="HAMAP" id="MF_03048">
    <property type="entry name" value="Urm1"/>
    <property type="match status" value="1"/>
</dbReference>
<dbReference type="Gene3D" id="3.10.20.30">
    <property type="match status" value="1"/>
</dbReference>
<dbReference type="SUPFAM" id="SSF54285">
    <property type="entry name" value="MoaD/ThiS"/>
    <property type="match status" value="1"/>
</dbReference>
<dbReference type="EMBL" id="NBIV01000067">
    <property type="protein sequence ID" value="PXF45199.1"/>
    <property type="molecule type" value="Genomic_DNA"/>
</dbReference>
<proteinExistence type="inferred from homology"/>
<evidence type="ECO:0000256" key="3">
    <source>
        <dbReference type="ARBA" id="ARBA00022694"/>
    </source>
</evidence>
<dbReference type="Proteomes" id="UP000247409">
    <property type="component" value="Unassembled WGS sequence"/>
</dbReference>
<evidence type="ECO:0000256" key="6">
    <source>
        <dbReference type="RuleBase" id="RU361182"/>
    </source>
</evidence>
<dbReference type="InterPro" id="IPR015221">
    <property type="entry name" value="Urm1"/>
</dbReference>
<dbReference type="Pfam" id="PF09138">
    <property type="entry name" value="Urm1"/>
    <property type="match status" value="1"/>
</dbReference>
<evidence type="ECO:0000256" key="5">
    <source>
        <dbReference type="HAMAP-Rule" id="MF_03048"/>
    </source>
</evidence>
<evidence type="ECO:0000256" key="4">
    <source>
        <dbReference type="ARBA" id="ARBA00022786"/>
    </source>
</evidence>
<accession>A0A2V3ISX0</accession>
<dbReference type="GO" id="GO:0032447">
    <property type="term" value="P:protein urmylation"/>
    <property type="evidence" value="ECO:0007669"/>
    <property type="project" value="UniProtKB-UniRule"/>
</dbReference>
<dbReference type="CDD" id="cd01764">
    <property type="entry name" value="Ubl_Urm1"/>
    <property type="match status" value="1"/>
</dbReference>
<dbReference type="UniPathway" id="UPA00988"/>
<gene>
    <name evidence="7" type="ORF">BWQ96_05029</name>
</gene>
<protein>
    <recommendedName>
        <fullName evidence="5">Ubiquitin-related modifier 1 homolog</fullName>
    </recommendedName>
</protein>
<keyword evidence="2 5" id="KW-1017">Isopeptide bond</keyword>
<comment type="subcellular location">
    <subcellularLocation>
        <location evidence="5 6">Cytoplasm</location>
    </subcellularLocation>
</comment>
<evidence type="ECO:0000313" key="8">
    <source>
        <dbReference type="Proteomes" id="UP000247409"/>
    </source>
</evidence>
<dbReference type="InterPro" id="IPR016155">
    <property type="entry name" value="Mopterin_synth/thiamin_S_b"/>
</dbReference>
<feature type="modified residue" description="1-thioglycine" evidence="5">
    <location>
        <position position="97"/>
    </location>
</feature>
<comment type="PTM">
    <text evidence="5">C-terminal thiocarboxylation occurs in 2 steps, it is first acyl-adenylated (-COAMP) via the hesA/moeB/thiF part of the MOCS3/UBA4 homolog, then thiocarboxylated (-COSH) via the rhodanese domain of the MOCS3/UBA4 homolog.</text>
</comment>
<comment type="function">
    <text evidence="5">Acts as a sulfur carrier required for 2-thiolation of mcm(5)S(2)U at tRNA wobble positions of cytosolic tRNA(Lys), tRNA(Glu) and tRNA(Gln). Serves as sulfur donor in tRNA 2-thiolation reaction by being thiocarboxylated (-COSH) at its C-terminus by the MOCS3/UBA4 homolog. The sulfur is then transferred to tRNA to form 2-thiolation of mcm(5)S(2)U. Also acts as a ubiquitin-like protein (UBL) that is covalently conjugated via an isopeptide bond to lysine residues of target proteins. The thiocarboxylated form serves as substrate for conjugation and oxidative stress specifically induces the formation of UBL-protein conjugates.</text>
</comment>
<dbReference type="PIRSF" id="PIRSF037379">
    <property type="entry name" value="Ubiquitin-related_modifier_1"/>
    <property type="match status" value="1"/>
</dbReference>
<keyword evidence="1 5" id="KW-0963">Cytoplasm</keyword>
<dbReference type="InterPro" id="IPR012675">
    <property type="entry name" value="Beta-grasp_dom_sf"/>
</dbReference>
<keyword evidence="4 5" id="KW-0833">Ubl conjugation pathway</keyword>